<dbReference type="CDD" id="cd00090">
    <property type="entry name" value="HTH_ARSR"/>
    <property type="match status" value="1"/>
</dbReference>
<feature type="domain" description="HTH marR-type" evidence="1">
    <location>
        <begin position="1"/>
        <end position="136"/>
    </location>
</feature>
<name>A0A4R5EP66_9RHOB</name>
<proteinExistence type="predicted"/>
<dbReference type="SUPFAM" id="SSF46785">
    <property type="entry name" value="Winged helix' DNA-binding domain"/>
    <property type="match status" value="1"/>
</dbReference>
<dbReference type="InterPro" id="IPR011991">
    <property type="entry name" value="ArsR-like_HTH"/>
</dbReference>
<dbReference type="RefSeq" id="WP_132830395.1">
    <property type="nucleotide sequence ID" value="NZ_SMFP01000010.1"/>
</dbReference>
<dbReference type="Proteomes" id="UP000294662">
    <property type="component" value="Unassembled WGS sequence"/>
</dbReference>
<dbReference type="AlphaFoldDB" id="A0A4R5EP66"/>
<protein>
    <submittedName>
        <fullName evidence="2">MarR family transcriptional regulator</fullName>
    </submittedName>
</protein>
<evidence type="ECO:0000259" key="1">
    <source>
        <dbReference type="PROSITE" id="PS50995"/>
    </source>
</evidence>
<dbReference type="InterPro" id="IPR000835">
    <property type="entry name" value="HTH_MarR-typ"/>
</dbReference>
<dbReference type="PANTHER" id="PTHR33164">
    <property type="entry name" value="TRANSCRIPTIONAL REGULATOR, MARR FAMILY"/>
    <property type="match status" value="1"/>
</dbReference>
<dbReference type="InterPro" id="IPR039422">
    <property type="entry name" value="MarR/SlyA-like"/>
</dbReference>
<evidence type="ECO:0000313" key="3">
    <source>
        <dbReference type="Proteomes" id="UP000294662"/>
    </source>
</evidence>
<dbReference type="InterPro" id="IPR036388">
    <property type="entry name" value="WH-like_DNA-bd_sf"/>
</dbReference>
<organism evidence="2 3">
    <name type="scientific">Antarcticimicrobium sediminis</name>
    <dbReference type="NCBI Taxonomy" id="2546227"/>
    <lineage>
        <taxon>Bacteria</taxon>
        <taxon>Pseudomonadati</taxon>
        <taxon>Pseudomonadota</taxon>
        <taxon>Alphaproteobacteria</taxon>
        <taxon>Rhodobacterales</taxon>
        <taxon>Paracoccaceae</taxon>
        <taxon>Antarcticimicrobium</taxon>
    </lineage>
</organism>
<dbReference type="GO" id="GO:0003700">
    <property type="term" value="F:DNA-binding transcription factor activity"/>
    <property type="evidence" value="ECO:0007669"/>
    <property type="project" value="InterPro"/>
</dbReference>
<dbReference type="Gene3D" id="1.10.10.10">
    <property type="entry name" value="Winged helix-like DNA-binding domain superfamily/Winged helix DNA-binding domain"/>
    <property type="match status" value="1"/>
</dbReference>
<sequence length="159" mass="17709">MDRTDISLIALRRILRATELYGRELAQAAGLTAVQFRVLQVVSERGNCTATEISQRMGVSQATVTSLVDKLVRQGMVERQRSEKDRRQTHIVKTEKGRAALARAPDALQQRYVRKFEALEDWEQSMLVASLERVASMLDAEDIDASPVLDTGDFTTSAG</sequence>
<keyword evidence="3" id="KW-1185">Reference proteome</keyword>
<gene>
    <name evidence="2" type="ORF">E1B25_15340</name>
</gene>
<accession>A0A4R5EP66</accession>
<dbReference type="PROSITE" id="PS50995">
    <property type="entry name" value="HTH_MARR_2"/>
    <property type="match status" value="1"/>
</dbReference>
<reference evidence="2 3" key="1">
    <citation type="submission" date="2019-03" db="EMBL/GenBank/DDBJ databases">
        <authorList>
            <person name="Zhang S."/>
        </authorList>
    </citation>
    <scope>NUCLEOTIDE SEQUENCE [LARGE SCALE GENOMIC DNA]</scope>
    <source>
        <strain evidence="2 3">S4J41</strain>
    </source>
</reference>
<dbReference type="PRINTS" id="PR00598">
    <property type="entry name" value="HTHMARR"/>
</dbReference>
<evidence type="ECO:0000313" key="2">
    <source>
        <dbReference type="EMBL" id="TDE36283.1"/>
    </source>
</evidence>
<dbReference type="SMART" id="SM00347">
    <property type="entry name" value="HTH_MARR"/>
    <property type="match status" value="1"/>
</dbReference>
<dbReference type="OrthoDB" id="8447118at2"/>
<dbReference type="EMBL" id="SMFP01000010">
    <property type="protein sequence ID" value="TDE36283.1"/>
    <property type="molecule type" value="Genomic_DNA"/>
</dbReference>
<comment type="caution">
    <text evidence="2">The sequence shown here is derived from an EMBL/GenBank/DDBJ whole genome shotgun (WGS) entry which is preliminary data.</text>
</comment>
<dbReference type="GO" id="GO:0006950">
    <property type="term" value="P:response to stress"/>
    <property type="evidence" value="ECO:0007669"/>
    <property type="project" value="TreeGrafter"/>
</dbReference>
<dbReference type="InterPro" id="IPR036390">
    <property type="entry name" value="WH_DNA-bd_sf"/>
</dbReference>
<dbReference type="PANTHER" id="PTHR33164:SF89">
    <property type="entry name" value="MARR FAMILY REGULATORY PROTEIN"/>
    <property type="match status" value="1"/>
</dbReference>
<dbReference type="Pfam" id="PF12802">
    <property type="entry name" value="MarR_2"/>
    <property type="match status" value="1"/>
</dbReference>